<dbReference type="Pfam" id="PF02575">
    <property type="entry name" value="YbaB_DNA_bd"/>
    <property type="match status" value="1"/>
</dbReference>
<feature type="region of interest" description="Disordered" evidence="1">
    <location>
        <begin position="121"/>
        <end position="173"/>
    </location>
</feature>
<organism evidence="2 3">
    <name type="scientific">Saccharothrix lopnurensis</name>
    <dbReference type="NCBI Taxonomy" id="1670621"/>
    <lineage>
        <taxon>Bacteria</taxon>
        <taxon>Bacillati</taxon>
        <taxon>Actinomycetota</taxon>
        <taxon>Actinomycetes</taxon>
        <taxon>Pseudonocardiales</taxon>
        <taxon>Pseudonocardiaceae</taxon>
        <taxon>Saccharothrix</taxon>
    </lineage>
</organism>
<name>A0ABW1PBC6_9PSEU</name>
<feature type="compositionally biased region" description="Basic and acidic residues" evidence="1">
    <location>
        <begin position="121"/>
        <end position="138"/>
    </location>
</feature>
<dbReference type="InterPro" id="IPR036894">
    <property type="entry name" value="YbaB-like_sf"/>
</dbReference>
<dbReference type="SUPFAM" id="SSF82607">
    <property type="entry name" value="YbaB-like"/>
    <property type="match status" value="1"/>
</dbReference>
<dbReference type="Proteomes" id="UP001596220">
    <property type="component" value="Unassembled WGS sequence"/>
</dbReference>
<evidence type="ECO:0000256" key="1">
    <source>
        <dbReference type="SAM" id="MobiDB-lite"/>
    </source>
</evidence>
<gene>
    <name evidence="2" type="ORF">ACFP3R_22255</name>
</gene>
<sequence length="173" mass="18857">MINPDPAKAAEDLDRWAAGLEQRAQRYLRLQQQMNATSASASSPDGTARVTVDSNGVPTDIALTDRARGAEPAAISAQVMAAMRNAQAKLRQQVQDLVAATVPVDDAPARNIVAQYRERFPDEVVEPDAGREAHRELRIGQVEDDAPQQQPPPRRPPGGDGPDDGWEDRSFLR</sequence>
<reference evidence="3" key="1">
    <citation type="journal article" date="2019" name="Int. J. Syst. Evol. Microbiol.">
        <title>The Global Catalogue of Microorganisms (GCM) 10K type strain sequencing project: providing services to taxonomists for standard genome sequencing and annotation.</title>
        <authorList>
            <consortium name="The Broad Institute Genomics Platform"/>
            <consortium name="The Broad Institute Genome Sequencing Center for Infectious Disease"/>
            <person name="Wu L."/>
            <person name="Ma J."/>
        </authorList>
    </citation>
    <scope>NUCLEOTIDE SEQUENCE [LARGE SCALE GENOMIC DNA]</scope>
    <source>
        <strain evidence="3">CGMCC 4.7246</strain>
    </source>
</reference>
<dbReference type="RefSeq" id="WP_380638301.1">
    <property type="nucleotide sequence ID" value="NZ_JBHSQO010000023.1"/>
</dbReference>
<dbReference type="InterPro" id="IPR004401">
    <property type="entry name" value="YbaB/EbfC"/>
</dbReference>
<dbReference type="EMBL" id="JBHSQO010000023">
    <property type="protein sequence ID" value="MFC6092002.1"/>
    <property type="molecule type" value="Genomic_DNA"/>
</dbReference>
<proteinExistence type="predicted"/>
<feature type="region of interest" description="Disordered" evidence="1">
    <location>
        <begin position="34"/>
        <end position="54"/>
    </location>
</feature>
<comment type="caution">
    <text evidence="2">The sequence shown here is derived from an EMBL/GenBank/DDBJ whole genome shotgun (WGS) entry which is preliminary data.</text>
</comment>
<feature type="compositionally biased region" description="Polar residues" evidence="1">
    <location>
        <begin position="34"/>
        <end position="45"/>
    </location>
</feature>
<accession>A0ABW1PBC6</accession>
<evidence type="ECO:0000313" key="2">
    <source>
        <dbReference type="EMBL" id="MFC6092002.1"/>
    </source>
</evidence>
<dbReference type="Gene3D" id="3.30.1310.10">
    <property type="entry name" value="Nucleoid-associated protein YbaB-like domain"/>
    <property type="match status" value="1"/>
</dbReference>
<protein>
    <submittedName>
        <fullName evidence="2">YbaB/EbfC family nucleoid-associated protein</fullName>
    </submittedName>
</protein>
<keyword evidence="3" id="KW-1185">Reference proteome</keyword>
<evidence type="ECO:0000313" key="3">
    <source>
        <dbReference type="Proteomes" id="UP001596220"/>
    </source>
</evidence>